<dbReference type="SMART" id="SM00020">
    <property type="entry name" value="Tryp_SPc"/>
    <property type="match status" value="1"/>
</dbReference>
<dbReference type="GO" id="GO:0051604">
    <property type="term" value="P:protein maturation"/>
    <property type="evidence" value="ECO:0007669"/>
    <property type="project" value="UniProtKB-ARBA"/>
</dbReference>
<accession>A0AB39ZP97</accession>
<dbReference type="Gene3D" id="2.40.10.10">
    <property type="entry name" value="Trypsin-like serine proteases"/>
    <property type="match status" value="2"/>
</dbReference>
<dbReference type="PANTHER" id="PTHR24256">
    <property type="entry name" value="TRYPTASE-RELATED"/>
    <property type="match status" value="1"/>
</dbReference>
<keyword evidence="1" id="KW-1015">Disulfide bond</keyword>
<dbReference type="InterPro" id="IPR043504">
    <property type="entry name" value="Peptidase_S1_PA_chymotrypsin"/>
</dbReference>
<dbReference type="PROSITE" id="PS00135">
    <property type="entry name" value="TRYPSIN_SER"/>
    <property type="match status" value="1"/>
</dbReference>
<dbReference type="CDD" id="cd00190">
    <property type="entry name" value="Tryp_SPc"/>
    <property type="match status" value="1"/>
</dbReference>
<feature type="chain" id="PRO_5045629845" evidence="4">
    <location>
        <begin position="23"/>
        <end position="278"/>
    </location>
</feature>
<keyword evidence="3 7" id="KW-0645">Protease</keyword>
<keyword evidence="4" id="KW-0732">Signal</keyword>
<keyword evidence="3" id="KW-0378">Hydrolase</keyword>
<sequence>MRFFSAGIFIVVALILQEQVVAYYFLNPTCGISYESNVSVRIVRGKEAIIKSAPFMAYLYYNSELYCGGTIITQRYVLTAAHCMRSYLKVRLGEHDITRDPDCQGTNCAPPVEEFDILTATKHRSFSRTLANDIALLKLSRNIIFNVHIQPICLLLNPAATPSVNEYQAFGWGETASNRSSNVLQTTKLSRYDNSYCRMVLPMPITHNQICVGFQGSDTCSGDSGGPLVVKVNYDGVIRNLQLGIVSFGEDKCRSPGVYTFVPNYIEWIRQVIQRYGY</sequence>
<dbReference type="GO" id="GO:0004252">
    <property type="term" value="F:serine-type endopeptidase activity"/>
    <property type="evidence" value="ECO:0007669"/>
    <property type="project" value="InterPro"/>
</dbReference>
<dbReference type="InterPro" id="IPR009003">
    <property type="entry name" value="Peptidase_S1_PA"/>
</dbReference>
<evidence type="ECO:0000259" key="5">
    <source>
        <dbReference type="PROSITE" id="PS50240"/>
    </source>
</evidence>
<gene>
    <name evidence="7" type="primary">LOC108017811</name>
</gene>
<evidence type="ECO:0000256" key="2">
    <source>
        <dbReference type="ARBA" id="ARBA00024195"/>
    </source>
</evidence>
<dbReference type="GO" id="GO:0006508">
    <property type="term" value="P:proteolysis"/>
    <property type="evidence" value="ECO:0007669"/>
    <property type="project" value="UniProtKB-KW"/>
</dbReference>
<evidence type="ECO:0000256" key="1">
    <source>
        <dbReference type="ARBA" id="ARBA00023157"/>
    </source>
</evidence>
<dbReference type="PROSITE" id="PS00134">
    <property type="entry name" value="TRYPSIN_HIS"/>
    <property type="match status" value="1"/>
</dbReference>
<reference evidence="7" key="1">
    <citation type="submission" date="2025-08" db="UniProtKB">
        <authorList>
            <consortium name="RefSeq"/>
        </authorList>
    </citation>
    <scope>IDENTIFICATION</scope>
</reference>
<dbReference type="Proteomes" id="UP001652628">
    <property type="component" value="Chromosome 2R"/>
</dbReference>
<keyword evidence="6" id="KW-1185">Reference proteome</keyword>
<dbReference type="InterPro" id="IPR001254">
    <property type="entry name" value="Trypsin_dom"/>
</dbReference>
<proteinExistence type="inferred from homology"/>
<dbReference type="GO" id="GO:0046872">
    <property type="term" value="F:metal ion binding"/>
    <property type="evidence" value="ECO:0007669"/>
    <property type="project" value="UniProtKB-KW"/>
</dbReference>
<feature type="signal peptide" evidence="4">
    <location>
        <begin position="1"/>
        <end position="22"/>
    </location>
</feature>
<evidence type="ECO:0000313" key="7">
    <source>
        <dbReference type="RefSeq" id="XP_016940451.3"/>
    </source>
</evidence>
<dbReference type="PRINTS" id="PR00722">
    <property type="entry name" value="CHYMOTRYPSIN"/>
</dbReference>
<evidence type="ECO:0000256" key="3">
    <source>
        <dbReference type="RuleBase" id="RU363034"/>
    </source>
</evidence>
<feature type="domain" description="Peptidase S1" evidence="5">
    <location>
        <begin position="42"/>
        <end position="274"/>
    </location>
</feature>
<dbReference type="InterPro" id="IPR051487">
    <property type="entry name" value="Ser/Thr_Proteases_Immune/Dev"/>
</dbReference>
<organism evidence="6 7">
    <name type="scientific">Drosophila suzukii</name>
    <name type="common">Spotted-wing drosophila fruit fly</name>
    <dbReference type="NCBI Taxonomy" id="28584"/>
    <lineage>
        <taxon>Eukaryota</taxon>
        <taxon>Metazoa</taxon>
        <taxon>Ecdysozoa</taxon>
        <taxon>Arthropoda</taxon>
        <taxon>Hexapoda</taxon>
        <taxon>Insecta</taxon>
        <taxon>Pterygota</taxon>
        <taxon>Neoptera</taxon>
        <taxon>Endopterygota</taxon>
        <taxon>Diptera</taxon>
        <taxon>Brachycera</taxon>
        <taxon>Muscomorpha</taxon>
        <taxon>Ephydroidea</taxon>
        <taxon>Drosophilidae</taxon>
        <taxon>Drosophila</taxon>
        <taxon>Sophophora</taxon>
    </lineage>
</organism>
<dbReference type="PROSITE" id="PS50240">
    <property type="entry name" value="TRYPSIN_DOM"/>
    <property type="match status" value="1"/>
</dbReference>
<evidence type="ECO:0000256" key="4">
    <source>
        <dbReference type="SAM" id="SignalP"/>
    </source>
</evidence>
<dbReference type="InterPro" id="IPR018114">
    <property type="entry name" value="TRYPSIN_HIS"/>
</dbReference>
<name>A0AB39ZP97_DROSZ</name>
<evidence type="ECO:0000313" key="6">
    <source>
        <dbReference type="Proteomes" id="UP001652628"/>
    </source>
</evidence>
<dbReference type="InterPro" id="IPR001314">
    <property type="entry name" value="Peptidase_S1A"/>
</dbReference>
<dbReference type="AlphaFoldDB" id="A0AB39ZP97"/>
<dbReference type="GeneID" id="108017811"/>
<protein>
    <submittedName>
        <fullName evidence="7">Serine protease grass</fullName>
    </submittedName>
</protein>
<dbReference type="InterPro" id="IPR033116">
    <property type="entry name" value="TRYPSIN_SER"/>
</dbReference>
<dbReference type="SUPFAM" id="SSF50494">
    <property type="entry name" value="Trypsin-like serine proteases"/>
    <property type="match status" value="1"/>
</dbReference>
<comment type="similarity">
    <text evidence="2">Belongs to the peptidase S1 family. CLIP subfamily.</text>
</comment>
<dbReference type="Pfam" id="PF00089">
    <property type="entry name" value="Trypsin"/>
    <property type="match status" value="1"/>
</dbReference>
<keyword evidence="3" id="KW-0720">Serine protease</keyword>
<dbReference type="RefSeq" id="XP_016940451.3">
    <property type="nucleotide sequence ID" value="XM_017084962.4"/>
</dbReference>